<reference evidence="13" key="1">
    <citation type="submission" date="2016-12" db="EMBL/GenBank/DDBJ databases">
        <title>Comparative genomics of four Isosphaeraceae planctomycetes: a common pool of plasmids and glycoside hydrolase genes.</title>
        <authorList>
            <person name="Ivanova A."/>
        </authorList>
    </citation>
    <scope>NUCLEOTIDE SEQUENCE [LARGE SCALE GENOMIC DNA]</scope>
    <source>
        <strain evidence="13">PX4</strain>
    </source>
</reference>
<dbReference type="GO" id="GO:0046872">
    <property type="term" value="F:metal ion binding"/>
    <property type="evidence" value="ECO:0007669"/>
    <property type="project" value="UniProtKB-KW"/>
</dbReference>
<dbReference type="RefSeq" id="WP_076347489.1">
    <property type="nucleotide sequence ID" value="NZ_CP019082.1"/>
</dbReference>
<dbReference type="GO" id="GO:0000166">
    <property type="term" value="F:nucleotide binding"/>
    <property type="evidence" value="ECO:0007669"/>
    <property type="project" value="UniProtKB-KW"/>
</dbReference>
<feature type="binding site" evidence="10">
    <location>
        <begin position="62"/>
        <end position="66"/>
    </location>
    <ligand>
        <name>(6S)-NADPHX</name>
        <dbReference type="ChEBI" id="CHEBI:64076"/>
    </ligand>
</feature>
<keyword evidence="8 10" id="KW-0520">NAD</keyword>
<evidence type="ECO:0000256" key="9">
    <source>
        <dbReference type="ARBA" id="ARBA00023235"/>
    </source>
</evidence>
<evidence type="ECO:0000256" key="6">
    <source>
        <dbReference type="ARBA" id="ARBA00022857"/>
    </source>
</evidence>
<dbReference type="NCBIfam" id="TIGR00197">
    <property type="entry name" value="yjeF_nterm"/>
    <property type="match status" value="1"/>
</dbReference>
<evidence type="ECO:0000313" key="12">
    <source>
        <dbReference type="EMBL" id="APW61832.1"/>
    </source>
</evidence>
<dbReference type="PANTHER" id="PTHR13232:SF10">
    <property type="entry name" value="NAD(P)H-HYDRATE EPIMERASE"/>
    <property type="match status" value="1"/>
</dbReference>
<proteinExistence type="inferred from homology"/>
<comment type="catalytic activity">
    <reaction evidence="2 10">
        <text>(6R)-NADPHX = (6S)-NADPHX</text>
        <dbReference type="Rhea" id="RHEA:32227"/>
        <dbReference type="ChEBI" id="CHEBI:64076"/>
        <dbReference type="ChEBI" id="CHEBI:64077"/>
        <dbReference type="EC" id="5.1.99.6"/>
    </reaction>
</comment>
<dbReference type="Pfam" id="PF03853">
    <property type="entry name" value="YjeF_N"/>
    <property type="match status" value="1"/>
</dbReference>
<evidence type="ECO:0000259" key="11">
    <source>
        <dbReference type="PROSITE" id="PS51385"/>
    </source>
</evidence>
<protein>
    <recommendedName>
        <fullName evidence="3 10">NAD(P)H-hydrate epimerase</fullName>
        <ecNumber evidence="3 10">5.1.99.6</ecNumber>
    </recommendedName>
    <alternativeName>
        <fullName evidence="10">NAD(P)HX epimerase</fullName>
    </alternativeName>
</protein>
<comment type="caution">
    <text evidence="10">Lacks conserved residue(s) required for the propagation of feature annotation.</text>
</comment>
<dbReference type="InterPro" id="IPR004443">
    <property type="entry name" value="YjeF_N_dom"/>
</dbReference>
<comment type="catalytic activity">
    <reaction evidence="1 10">
        <text>(6R)-NADHX = (6S)-NADHX</text>
        <dbReference type="Rhea" id="RHEA:32215"/>
        <dbReference type="ChEBI" id="CHEBI:64074"/>
        <dbReference type="ChEBI" id="CHEBI:64075"/>
        <dbReference type="EC" id="5.1.99.6"/>
    </reaction>
</comment>
<dbReference type="Proteomes" id="UP000186309">
    <property type="component" value="Chromosome"/>
</dbReference>
<dbReference type="InterPro" id="IPR036652">
    <property type="entry name" value="YjeF_N_dom_sf"/>
</dbReference>
<feature type="binding site" evidence="10">
    <location>
        <position position="63"/>
    </location>
    <ligand>
        <name>K(+)</name>
        <dbReference type="ChEBI" id="CHEBI:29103"/>
    </ligand>
</feature>
<evidence type="ECO:0000256" key="2">
    <source>
        <dbReference type="ARBA" id="ARBA00000909"/>
    </source>
</evidence>
<keyword evidence="5 10" id="KW-0547">Nucleotide-binding</keyword>
<gene>
    <name evidence="12" type="primary">nnr_1</name>
    <name evidence="10" type="synonym">nnrE</name>
    <name evidence="12" type="ORF">BSF38_03361</name>
</gene>
<dbReference type="PANTHER" id="PTHR13232">
    <property type="entry name" value="NAD(P)H-HYDRATE EPIMERASE"/>
    <property type="match status" value="1"/>
</dbReference>
<evidence type="ECO:0000313" key="13">
    <source>
        <dbReference type="Proteomes" id="UP000186309"/>
    </source>
</evidence>
<accession>A0A1U7CSC3</accession>
<organism evidence="12 13">
    <name type="scientific">Paludisphaera borealis</name>
    <dbReference type="NCBI Taxonomy" id="1387353"/>
    <lineage>
        <taxon>Bacteria</taxon>
        <taxon>Pseudomonadati</taxon>
        <taxon>Planctomycetota</taxon>
        <taxon>Planctomycetia</taxon>
        <taxon>Isosphaerales</taxon>
        <taxon>Isosphaeraceae</taxon>
        <taxon>Paludisphaera</taxon>
    </lineage>
</organism>
<dbReference type="GO" id="GO:0052856">
    <property type="term" value="F:NAD(P)HX epimerase activity"/>
    <property type="evidence" value="ECO:0007669"/>
    <property type="project" value="UniProtKB-UniRule"/>
</dbReference>
<dbReference type="STRING" id="1387353.BSF38_03361"/>
<keyword evidence="7 10" id="KW-0630">Potassium</keyword>
<evidence type="ECO:0000256" key="7">
    <source>
        <dbReference type="ARBA" id="ARBA00022958"/>
    </source>
</evidence>
<dbReference type="Gene3D" id="3.40.50.10260">
    <property type="entry name" value="YjeF N-terminal domain"/>
    <property type="match status" value="1"/>
</dbReference>
<dbReference type="HAMAP" id="MF_01966">
    <property type="entry name" value="NADHX_epimerase"/>
    <property type="match status" value="1"/>
</dbReference>
<evidence type="ECO:0000256" key="3">
    <source>
        <dbReference type="ARBA" id="ARBA00012228"/>
    </source>
</evidence>
<dbReference type="AlphaFoldDB" id="A0A1U7CSC3"/>
<comment type="cofactor">
    <cofactor evidence="10">
        <name>K(+)</name>
        <dbReference type="ChEBI" id="CHEBI:29103"/>
    </cofactor>
    <text evidence="10">Binds 1 potassium ion per subunit.</text>
</comment>
<name>A0A1U7CSC3_9BACT</name>
<dbReference type="PROSITE" id="PS51385">
    <property type="entry name" value="YJEF_N"/>
    <property type="match status" value="1"/>
</dbReference>
<evidence type="ECO:0000256" key="8">
    <source>
        <dbReference type="ARBA" id="ARBA00023027"/>
    </source>
</evidence>
<evidence type="ECO:0000256" key="5">
    <source>
        <dbReference type="ARBA" id="ARBA00022741"/>
    </source>
</evidence>
<feature type="binding site" evidence="10">
    <location>
        <begin position="142"/>
        <end position="148"/>
    </location>
    <ligand>
        <name>(6S)-NADPHX</name>
        <dbReference type="ChEBI" id="CHEBI:64076"/>
    </ligand>
</feature>
<dbReference type="InterPro" id="IPR032976">
    <property type="entry name" value="YJEFN_prot_NAXE-like"/>
</dbReference>
<feature type="binding site" evidence="10">
    <location>
        <position position="171"/>
    </location>
    <ligand>
        <name>(6S)-NADPHX</name>
        <dbReference type="ChEBI" id="CHEBI:64076"/>
    </ligand>
</feature>
<sequence length="233" mass="24658">MTSDLRPLSRDEVRALDARAADELGLPTLILMENAGRGAAARLVELADVDRPRVVVVCGPGNNGGDGGVVARHLDAWSVPVRVVWFARRDQIKGDAETQRGIVERSEIPQTVWFEAHAEPPAPADLDALFADADWIVNGLLGTGLTRPVAGMFHEVVAAMNRSARPILALDLPSGLDADSGRPLGLAVVARATATFVARKTGFDAPGADAYTGAVFVIDIGLPGKLLREFQAP</sequence>
<keyword evidence="13" id="KW-1185">Reference proteome</keyword>
<evidence type="ECO:0000256" key="4">
    <source>
        <dbReference type="ARBA" id="ARBA00022723"/>
    </source>
</evidence>
<dbReference type="EMBL" id="CP019082">
    <property type="protein sequence ID" value="APW61832.1"/>
    <property type="molecule type" value="Genomic_DNA"/>
</dbReference>
<evidence type="ECO:0000256" key="1">
    <source>
        <dbReference type="ARBA" id="ARBA00000013"/>
    </source>
</evidence>
<feature type="binding site" evidence="10">
    <location>
        <position position="174"/>
    </location>
    <ligand>
        <name>K(+)</name>
        <dbReference type="ChEBI" id="CHEBI:29103"/>
    </ligand>
</feature>
<feature type="domain" description="YjeF N-terminal" evidence="11">
    <location>
        <begin position="13"/>
        <end position="228"/>
    </location>
</feature>
<keyword evidence="4 10" id="KW-0479">Metal-binding</keyword>
<comment type="similarity">
    <text evidence="10">Belongs to the NnrE/AIBP family.</text>
</comment>
<dbReference type="SUPFAM" id="SSF64153">
    <property type="entry name" value="YjeF N-terminal domain-like"/>
    <property type="match status" value="1"/>
</dbReference>
<keyword evidence="9 10" id="KW-0413">Isomerase</keyword>
<comment type="function">
    <text evidence="10">Catalyzes the epimerization of the S- and R-forms of NAD(P)HX, a damaged form of NAD(P)H that is a result of enzymatic or heat-dependent hydration. This is a prerequisite for the S-specific NAD(P)H-hydrate dehydratase to allow the repair of both epimers of NAD(P)HX.</text>
</comment>
<evidence type="ECO:0000256" key="10">
    <source>
        <dbReference type="HAMAP-Rule" id="MF_01966"/>
    </source>
</evidence>
<keyword evidence="6 10" id="KW-0521">NADP</keyword>
<dbReference type="OrthoDB" id="9806925at2"/>
<dbReference type="KEGG" id="pbor:BSF38_03361"/>
<dbReference type="EC" id="5.1.99.6" evidence="3 10"/>